<proteinExistence type="predicted"/>
<sequence length="291" mass="31451">MAGRARGCTVNGRIKIATAMLIWGSVGIFARFSNLSGLGVAFFRVSLGALLLLAILAGKNEWLQSLPPLLRARWKPLLALGVSLALNWVFLFTAFNYTTIANAVLVYYIAPIIATVISWRFLGERLSLKSWLLIGTAFTGLILIMSGQNIDLGNRDFVGILLALTAAFFYAMIPNLGRFLRGIDGKTLTFLQLAIASLVLAPFMAVSGVEEPAWWAVLVLVGVHTVLALFLYMDGLKEVEVNEAALLSYLDPMSAVVYAFLVFGEVPGVRTALGGVLILLASLLDIRARGS</sequence>
<dbReference type="SUPFAM" id="SSF103481">
    <property type="entry name" value="Multidrug resistance efflux transporter EmrE"/>
    <property type="match status" value="2"/>
</dbReference>
<dbReference type="KEGG" id="them:FPV09_08030"/>
<dbReference type="GO" id="GO:0016020">
    <property type="term" value="C:membrane"/>
    <property type="evidence" value="ECO:0007669"/>
    <property type="project" value="InterPro"/>
</dbReference>
<feature type="transmembrane region" description="Helical" evidence="1">
    <location>
        <begin position="157"/>
        <end position="176"/>
    </location>
</feature>
<feature type="transmembrane region" description="Helical" evidence="1">
    <location>
        <begin position="213"/>
        <end position="232"/>
    </location>
</feature>
<feature type="transmembrane region" description="Helical" evidence="1">
    <location>
        <begin position="269"/>
        <end position="286"/>
    </location>
</feature>
<keyword evidence="1" id="KW-1133">Transmembrane helix</keyword>
<feature type="transmembrane region" description="Helical" evidence="1">
    <location>
        <begin position="77"/>
        <end position="94"/>
    </location>
</feature>
<dbReference type="PANTHER" id="PTHR22911:SF102">
    <property type="entry name" value="MEMBRANE PROTEIN"/>
    <property type="match status" value="1"/>
</dbReference>
<feature type="transmembrane region" description="Helical" evidence="1">
    <location>
        <begin position="126"/>
        <end position="145"/>
    </location>
</feature>
<feature type="transmembrane region" description="Helical" evidence="1">
    <location>
        <begin position="188"/>
        <end position="207"/>
    </location>
</feature>
<organism evidence="3 4">
    <name type="scientific">Thermococcus aciditolerans</name>
    <dbReference type="NCBI Taxonomy" id="2598455"/>
    <lineage>
        <taxon>Archaea</taxon>
        <taxon>Methanobacteriati</taxon>
        <taxon>Methanobacteriota</taxon>
        <taxon>Thermococci</taxon>
        <taxon>Thermococcales</taxon>
        <taxon>Thermococcaceae</taxon>
        <taxon>Thermococcus</taxon>
    </lineage>
</organism>
<feature type="domain" description="EamA" evidence="2">
    <location>
        <begin position="15"/>
        <end position="145"/>
    </location>
</feature>
<evidence type="ECO:0000256" key="1">
    <source>
        <dbReference type="SAM" id="Phobius"/>
    </source>
</evidence>
<keyword evidence="1" id="KW-0812">Transmembrane</keyword>
<evidence type="ECO:0000313" key="4">
    <source>
        <dbReference type="Proteomes" id="UP000322631"/>
    </source>
</evidence>
<feature type="transmembrane region" description="Helical" evidence="1">
    <location>
        <begin position="38"/>
        <end position="57"/>
    </location>
</feature>
<dbReference type="Proteomes" id="UP000322631">
    <property type="component" value="Chromosome"/>
</dbReference>
<evidence type="ECO:0000313" key="3">
    <source>
        <dbReference type="EMBL" id="QEK15048.1"/>
    </source>
</evidence>
<dbReference type="AlphaFoldDB" id="A0A5C0SPD3"/>
<accession>A0A5C0SPD3</accession>
<dbReference type="Pfam" id="PF00892">
    <property type="entry name" value="EamA"/>
    <property type="match status" value="2"/>
</dbReference>
<name>A0A5C0SPD3_9EURY</name>
<reference evidence="3 4" key="1">
    <citation type="submission" date="2019-07" db="EMBL/GenBank/DDBJ databases">
        <title>Complete genome of Thermococcus acidophilus.</title>
        <authorList>
            <person name="Li X."/>
        </authorList>
    </citation>
    <scope>NUCLEOTIDE SEQUENCE [LARGE SCALE GENOMIC DNA]</scope>
    <source>
        <strain evidence="3 4">SY113</strain>
    </source>
</reference>
<feature type="transmembrane region" description="Helical" evidence="1">
    <location>
        <begin position="12"/>
        <end position="32"/>
    </location>
</feature>
<dbReference type="PANTHER" id="PTHR22911">
    <property type="entry name" value="ACYL-MALONYL CONDENSING ENZYME-RELATED"/>
    <property type="match status" value="1"/>
</dbReference>
<protein>
    <submittedName>
        <fullName evidence="3">EamA family transporter</fullName>
    </submittedName>
</protein>
<evidence type="ECO:0000259" key="2">
    <source>
        <dbReference type="Pfam" id="PF00892"/>
    </source>
</evidence>
<dbReference type="EMBL" id="CP041932">
    <property type="protein sequence ID" value="QEK15048.1"/>
    <property type="molecule type" value="Genomic_DNA"/>
</dbReference>
<dbReference type="InterPro" id="IPR000620">
    <property type="entry name" value="EamA_dom"/>
</dbReference>
<keyword evidence="4" id="KW-1185">Reference proteome</keyword>
<keyword evidence="1" id="KW-0472">Membrane</keyword>
<dbReference type="InterPro" id="IPR037185">
    <property type="entry name" value="EmrE-like"/>
</dbReference>
<feature type="transmembrane region" description="Helical" evidence="1">
    <location>
        <begin position="100"/>
        <end position="119"/>
    </location>
</feature>
<feature type="domain" description="EamA" evidence="2">
    <location>
        <begin position="159"/>
        <end position="284"/>
    </location>
</feature>
<feature type="transmembrane region" description="Helical" evidence="1">
    <location>
        <begin position="244"/>
        <end position="263"/>
    </location>
</feature>
<gene>
    <name evidence="3" type="ORF">FPV09_08030</name>
</gene>